<dbReference type="PANTHER" id="PTHR42951">
    <property type="entry name" value="METALLO-BETA-LACTAMASE DOMAIN-CONTAINING"/>
    <property type="match status" value="1"/>
</dbReference>
<dbReference type="SUPFAM" id="SSF56281">
    <property type="entry name" value="Metallo-hydrolase/oxidoreductase"/>
    <property type="match status" value="1"/>
</dbReference>
<dbReference type="EC" id="3.5.2.6" evidence="3"/>
<accession>A0A7W6G897</accession>
<dbReference type="SMART" id="SM00849">
    <property type="entry name" value="Lactamase_B"/>
    <property type="match status" value="1"/>
</dbReference>
<dbReference type="AlphaFoldDB" id="A0A7W6G897"/>
<organism evidence="3 4">
    <name type="scientific">Novosphingobium sediminicola</name>
    <dbReference type="NCBI Taxonomy" id="563162"/>
    <lineage>
        <taxon>Bacteria</taxon>
        <taxon>Pseudomonadati</taxon>
        <taxon>Pseudomonadota</taxon>
        <taxon>Alphaproteobacteria</taxon>
        <taxon>Sphingomonadales</taxon>
        <taxon>Sphingomonadaceae</taxon>
        <taxon>Novosphingobium</taxon>
    </lineage>
</organism>
<dbReference type="CDD" id="cd16280">
    <property type="entry name" value="metallo-hydrolase-like_MBL-fold"/>
    <property type="match status" value="1"/>
</dbReference>
<dbReference type="InterPro" id="IPR050855">
    <property type="entry name" value="NDM-1-like"/>
</dbReference>
<sequence length="330" mass="34659">MTIKLTWQVSALALLALGGAAIAQGNGAARATPKQAQAHIDRAMTLAGKTYMHTTAGLQCGLSGPAMSRFANAAVPEPTELFDNFYYVGVSSVGAYAIKTRDGIILIDALNTSEDGVNVIEAGLKKFGLNPADVKYIVVTHGHGDHFGAAGYFALKYGTHVMMSAADWDLVAKPPMRPAGAPPARFSPPPARDLDARDGMVLSLGGQDIRIVETPGHTPGTISLLVPVTVHGQQHLLAMWGGTGVPRDADMRAKYIASSERFAAISEKAGADVELSNHPFVDDSLTRMDDLRTHPRGANPFVIGRGAYAKYAGIITECAKAVAEGGPTAN</sequence>
<feature type="domain" description="Metallo-beta-lactamase" evidence="2">
    <location>
        <begin position="92"/>
        <end position="278"/>
    </location>
</feature>
<feature type="signal peptide" evidence="1">
    <location>
        <begin position="1"/>
        <end position="23"/>
    </location>
</feature>
<dbReference type="GO" id="GO:0008800">
    <property type="term" value="F:beta-lactamase activity"/>
    <property type="evidence" value="ECO:0007669"/>
    <property type="project" value="UniProtKB-EC"/>
</dbReference>
<evidence type="ECO:0000313" key="4">
    <source>
        <dbReference type="Proteomes" id="UP000548867"/>
    </source>
</evidence>
<protein>
    <submittedName>
        <fullName evidence="3">Metallo-beta-lactamase class B</fullName>
        <ecNumber evidence="3">3.5.2.6</ecNumber>
    </submittedName>
</protein>
<dbReference type="Proteomes" id="UP000548867">
    <property type="component" value="Unassembled WGS sequence"/>
</dbReference>
<dbReference type="EMBL" id="JACIDX010000033">
    <property type="protein sequence ID" value="MBB3957744.1"/>
    <property type="molecule type" value="Genomic_DNA"/>
</dbReference>
<dbReference type="RefSeq" id="WP_183629304.1">
    <property type="nucleotide sequence ID" value="NZ_JACIDX010000033.1"/>
</dbReference>
<dbReference type="Gene3D" id="3.60.15.10">
    <property type="entry name" value="Ribonuclease Z/Hydroxyacylglutathione hydrolase-like"/>
    <property type="match status" value="1"/>
</dbReference>
<dbReference type="InterPro" id="IPR036866">
    <property type="entry name" value="RibonucZ/Hydroxyglut_hydro"/>
</dbReference>
<evidence type="ECO:0000313" key="3">
    <source>
        <dbReference type="EMBL" id="MBB3957744.1"/>
    </source>
</evidence>
<keyword evidence="4" id="KW-1185">Reference proteome</keyword>
<dbReference type="Pfam" id="PF00753">
    <property type="entry name" value="Lactamase_B"/>
    <property type="match status" value="1"/>
</dbReference>
<keyword evidence="3" id="KW-0378">Hydrolase</keyword>
<reference evidence="3 4" key="1">
    <citation type="submission" date="2020-08" db="EMBL/GenBank/DDBJ databases">
        <title>Genomic Encyclopedia of Type Strains, Phase IV (KMG-IV): sequencing the most valuable type-strain genomes for metagenomic binning, comparative biology and taxonomic classification.</title>
        <authorList>
            <person name="Goeker M."/>
        </authorList>
    </citation>
    <scope>NUCLEOTIDE SEQUENCE [LARGE SCALE GENOMIC DNA]</scope>
    <source>
        <strain evidence="3 4">DSM 27057</strain>
    </source>
</reference>
<proteinExistence type="predicted"/>
<gene>
    <name evidence="3" type="ORF">GGR38_004719</name>
</gene>
<evidence type="ECO:0000259" key="2">
    <source>
        <dbReference type="SMART" id="SM00849"/>
    </source>
</evidence>
<comment type="caution">
    <text evidence="3">The sequence shown here is derived from an EMBL/GenBank/DDBJ whole genome shotgun (WGS) entry which is preliminary data.</text>
</comment>
<dbReference type="InterPro" id="IPR001279">
    <property type="entry name" value="Metallo-B-lactamas"/>
</dbReference>
<dbReference type="PANTHER" id="PTHR42951:SF17">
    <property type="entry name" value="METALLO-BETA-LACTAMASE DOMAIN-CONTAINING PROTEIN"/>
    <property type="match status" value="1"/>
</dbReference>
<feature type="chain" id="PRO_5031561899" evidence="1">
    <location>
        <begin position="24"/>
        <end position="330"/>
    </location>
</feature>
<keyword evidence="1" id="KW-0732">Signal</keyword>
<name>A0A7W6G897_9SPHN</name>
<evidence type="ECO:0000256" key="1">
    <source>
        <dbReference type="SAM" id="SignalP"/>
    </source>
</evidence>